<feature type="transmembrane region" description="Helical" evidence="7">
    <location>
        <begin position="83"/>
        <end position="107"/>
    </location>
</feature>
<dbReference type="GO" id="GO:0016020">
    <property type="term" value="C:membrane"/>
    <property type="evidence" value="ECO:0007669"/>
    <property type="project" value="UniProtKB-SubCell"/>
</dbReference>
<feature type="transmembrane region" description="Helical" evidence="7">
    <location>
        <begin position="145"/>
        <end position="163"/>
    </location>
</feature>
<organism evidence="9 10">
    <name type="scientific">Marssonina brunnea f. sp. multigermtubi (strain MB_m1)</name>
    <name type="common">Marssonina leaf spot fungus</name>
    <dbReference type="NCBI Taxonomy" id="1072389"/>
    <lineage>
        <taxon>Eukaryota</taxon>
        <taxon>Fungi</taxon>
        <taxon>Dikarya</taxon>
        <taxon>Ascomycota</taxon>
        <taxon>Pezizomycotina</taxon>
        <taxon>Leotiomycetes</taxon>
        <taxon>Helotiales</taxon>
        <taxon>Drepanopezizaceae</taxon>
        <taxon>Drepanopeziza</taxon>
    </lineage>
</organism>
<protein>
    <submittedName>
        <fullName evidence="9">MFS transporter</fullName>
    </submittedName>
</protein>
<dbReference type="EMBL" id="JH921428">
    <property type="protein sequence ID" value="EKD21412.1"/>
    <property type="molecule type" value="Genomic_DNA"/>
</dbReference>
<feature type="transmembrane region" description="Helical" evidence="7">
    <location>
        <begin position="349"/>
        <end position="370"/>
    </location>
</feature>
<feature type="transmembrane region" description="Helical" evidence="7">
    <location>
        <begin position="414"/>
        <end position="438"/>
    </location>
</feature>
<dbReference type="RefSeq" id="XP_007288414.1">
    <property type="nucleotide sequence ID" value="XM_007288352.1"/>
</dbReference>
<dbReference type="OMA" id="GYYAPFG"/>
<proteinExistence type="predicted"/>
<dbReference type="eggNOG" id="KOG3764">
    <property type="taxonomic scope" value="Eukaryota"/>
</dbReference>
<dbReference type="PANTHER" id="PTHR23506:SF23">
    <property type="entry name" value="GH10249P"/>
    <property type="match status" value="1"/>
</dbReference>
<feature type="region of interest" description="Disordered" evidence="6">
    <location>
        <begin position="235"/>
        <end position="307"/>
    </location>
</feature>
<evidence type="ECO:0000256" key="3">
    <source>
        <dbReference type="ARBA" id="ARBA00022692"/>
    </source>
</evidence>
<feature type="transmembrane region" description="Helical" evidence="7">
    <location>
        <begin position="322"/>
        <end position="343"/>
    </location>
</feature>
<keyword evidence="2" id="KW-0813">Transport</keyword>
<dbReference type="Pfam" id="PF07690">
    <property type="entry name" value="MFS_1"/>
    <property type="match status" value="1"/>
</dbReference>
<dbReference type="InterPro" id="IPR036259">
    <property type="entry name" value="MFS_trans_sf"/>
</dbReference>
<dbReference type="PROSITE" id="PS50850">
    <property type="entry name" value="MFS"/>
    <property type="match status" value="1"/>
</dbReference>
<evidence type="ECO:0000313" key="10">
    <source>
        <dbReference type="Proteomes" id="UP000006753"/>
    </source>
</evidence>
<dbReference type="SUPFAM" id="SSF103473">
    <property type="entry name" value="MFS general substrate transporter"/>
    <property type="match status" value="1"/>
</dbReference>
<evidence type="ECO:0000313" key="9">
    <source>
        <dbReference type="EMBL" id="EKD21412.1"/>
    </source>
</evidence>
<dbReference type="InParanoid" id="K1X8L8"/>
<dbReference type="GeneID" id="18756460"/>
<gene>
    <name evidence="9" type="ORF">MBM_00525</name>
</gene>
<accession>K1X8L8</accession>
<feature type="compositionally biased region" description="Basic and acidic residues" evidence="6">
    <location>
        <begin position="240"/>
        <end position="265"/>
    </location>
</feature>
<keyword evidence="10" id="KW-1185">Reference proteome</keyword>
<dbReference type="OrthoDB" id="5086884at2759"/>
<feature type="transmembrane region" description="Helical" evidence="7">
    <location>
        <begin position="175"/>
        <end position="197"/>
    </location>
</feature>
<sequence>MNKTEQVKKYSLFLSGARRVDESTSPHPPPPPYLLQVRSSKTFVLATICTAVFTDIFLYGIVVPVIPFALASRAHVPPSSVQSYVSILLAVYGAALLVASPVAGWYADRSSSRRLPLLLGLWALGGATVMLCLARTVALLVAGRILQGCSAAVVWTVGQALLVDTVGQKDIGQTLGYVGISMSLGILLAPLLGGIVYEKAGYYPVFYMAFGLIAVDILLRLVLVEKKVARQWLDDDENTESEKTSRDPEKLVIDSRSREGTHSDEIGPQQGADQAGKAASSRQDSVARQSPETQIPTPTQQPSSKWPPVLTLLKSRRLLTALWGWIVQGSQMTAFDAVIPLYVQRTFHWNSIGAGLIFLAIMIPGFLAPLVGWASDKYGPRWLTVTGFMLAVPFWVLLRLVTYDGLDQKVLLCALLFLIGITLTLVNAPLMAEITYVVEAKEKEKPGRFGTNGAYAQAYGLFVTAFAAGSLIGPLWSGYVEESAGWGTMAWSLGLLGVSGAVPCLIWTGGLITEENAKSGEERAIGRGALGEMSEAQLEGGDV</sequence>
<evidence type="ECO:0000259" key="8">
    <source>
        <dbReference type="PROSITE" id="PS50850"/>
    </source>
</evidence>
<feature type="transmembrane region" description="Helical" evidence="7">
    <location>
        <begin position="489"/>
        <end position="513"/>
    </location>
</feature>
<keyword evidence="3 7" id="KW-0812">Transmembrane</keyword>
<dbReference type="InterPro" id="IPR050930">
    <property type="entry name" value="MFS_Vesicular_Transporter"/>
</dbReference>
<comment type="subcellular location">
    <subcellularLocation>
        <location evidence="1">Membrane</location>
        <topology evidence="1">Multi-pass membrane protein</topology>
    </subcellularLocation>
</comment>
<dbReference type="PANTHER" id="PTHR23506">
    <property type="entry name" value="GH10249P"/>
    <property type="match status" value="1"/>
</dbReference>
<feature type="domain" description="Major facilitator superfamily (MFS) profile" evidence="8">
    <location>
        <begin position="44"/>
        <end position="516"/>
    </location>
</feature>
<dbReference type="InterPro" id="IPR020846">
    <property type="entry name" value="MFS_dom"/>
</dbReference>
<evidence type="ECO:0000256" key="2">
    <source>
        <dbReference type="ARBA" id="ARBA00022448"/>
    </source>
</evidence>
<dbReference type="KEGG" id="mbe:MBM_00525"/>
<reference evidence="9 10" key="1">
    <citation type="journal article" date="2012" name="BMC Genomics">
        <title>Sequencing the genome of Marssonina brunnea reveals fungus-poplar co-evolution.</title>
        <authorList>
            <person name="Zhu S."/>
            <person name="Cao Y.-Z."/>
            <person name="Jiang C."/>
            <person name="Tan B.-Y."/>
            <person name="Wang Z."/>
            <person name="Feng S."/>
            <person name="Zhang L."/>
            <person name="Su X.-H."/>
            <person name="Brejova B."/>
            <person name="Vinar T."/>
            <person name="Xu M."/>
            <person name="Wang M.-X."/>
            <person name="Zhang S.-G."/>
            <person name="Huang M.-R."/>
            <person name="Wu R."/>
            <person name="Zhou Y."/>
        </authorList>
    </citation>
    <scope>NUCLEOTIDE SEQUENCE [LARGE SCALE GENOMIC DNA]</scope>
    <source>
        <strain evidence="9 10">MB_m1</strain>
    </source>
</reference>
<dbReference type="AlphaFoldDB" id="K1X8L8"/>
<dbReference type="STRING" id="1072389.K1X8L8"/>
<evidence type="ECO:0000256" key="7">
    <source>
        <dbReference type="SAM" id="Phobius"/>
    </source>
</evidence>
<evidence type="ECO:0000256" key="5">
    <source>
        <dbReference type="ARBA" id="ARBA00023136"/>
    </source>
</evidence>
<evidence type="ECO:0000256" key="6">
    <source>
        <dbReference type="SAM" id="MobiDB-lite"/>
    </source>
</evidence>
<dbReference type="GO" id="GO:0022857">
    <property type="term" value="F:transmembrane transporter activity"/>
    <property type="evidence" value="ECO:0007669"/>
    <property type="project" value="InterPro"/>
</dbReference>
<dbReference type="HOGENOM" id="CLU_001265_51_3_1"/>
<feature type="transmembrane region" description="Helical" evidence="7">
    <location>
        <begin position="119"/>
        <end position="139"/>
    </location>
</feature>
<feature type="transmembrane region" description="Helical" evidence="7">
    <location>
        <begin position="43"/>
        <end position="71"/>
    </location>
</feature>
<evidence type="ECO:0000256" key="1">
    <source>
        <dbReference type="ARBA" id="ARBA00004141"/>
    </source>
</evidence>
<feature type="transmembrane region" description="Helical" evidence="7">
    <location>
        <begin position="458"/>
        <end position="477"/>
    </location>
</feature>
<dbReference type="CDD" id="cd17325">
    <property type="entry name" value="MFS_MdtG_SLC18_like"/>
    <property type="match status" value="1"/>
</dbReference>
<evidence type="ECO:0000256" key="4">
    <source>
        <dbReference type="ARBA" id="ARBA00022989"/>
    </source>
</evidence>
<dbReference type="InterPro" id="IPR011701">
    <property type="entry name" value="MFS"/>
</dbReference>
<feature type="transmembrane region" description="Helical" evidence="7">
    <location>
        <begin position="203"/>
        <end position="223"/>
    </location>
</feature>
<feature type="compositionally biased region" description="Low complexity" evidence="6">
    <location>
        <begin position="289"/>
        <end position="304"/>
    </location>
</feature>
<feature type="transmembrane region" description="Helical" evidence="7">
    <location>
        <begin position="382"/>
        <end position="402"/>
    </location>
</feature>
<keyword evidence="5 7" id="KW-0472">Membrane</keyword>
<dbReference type="Gene3D" id="1.20.1250.20">
    <property type="entry name" value="MFS general substrate transporter like domains"/>
    <property type="match status" value="1"/>
</dbReference>
<name>K1X8L8_MARBU</name>
<keyword evidence="4 7" id="KW-1133">Transmembrane helix</keyword>
<dbReference type="Proteomes" id="UP000006753">
    <property type="component" value="Unassembled WGS sequence"/>
</dbReference>